<dbReference type="InterPro" id="IPR050546">
    <property type="entry name" value="Glycosyl_Hydrlase_16"/>
</dbReference>
<dbReference type="PANTHER" id="PTHR10963:SF55">
    <property type="entry name" value="GLYCOSIDE HYDROLASE FAMILY 16 PROTEIN"/>
    <property type="match status" value="1"/>
</dbReference>
<accession>A0ABX2FQ00</accession>
<evidence type="ECO:0000256" key="1">
    <source>
        <dbReference type="ARBA" id="ARBA00006865"/>
    </source>
</evidence>
<dbReference type="PANTHER" id="PTHR10963">
    <property type="entry name" value="GLYCOSYL HYDROLASE-RELATED"/>
    <property type="match status" value="1"/>
</dbReference>
<evidence type="ECO:0000259" key="2">
    <source>
        <dbReference type="PROSITE" id="PS51762"/>
    </source>
</evidence>
<organism evidence="3 4">
    <name type="scientific">Hymenobacter caeli</name>
    <dbReference type="NCBI Taxonomy" id="2735894"/>
    <lineage>
        <taxon>Bacteria</taxon>
        <taxon>Pseudomonadati</taxon>
        <taxon>Bacteroidota</taxon>
        <taxon>Cytophagia</taxon>
        <taxon>Cytophagales</taxon>
        <taxon>Hymenobacteraceae</taxon>
        <taxon>Hymenobacter</taxon>
    </lineage>
</organism>
<dbReference type="Gene3D" id="2.60.120.200">
    <property type="match status" value="1"/>
</dbReference>
<sequence>MALVLGLRLLPAQAQDSLRYANWRLEQADEFNTAGDSAAVAARWRLAYPWGRNLGGYETEYYEGQEVNVRGGFLLLTAHRLAAPRPYGRGQQLRYASGMLYGRHPLPDALRPAPCPPGEGLSYGLFEMRCRLPAAAGAFPAFWLFGTPDEVDIFEGDPGGVSNNVHLHAHDYWRPGPVEEPECQCFYYWPRATRFAGQYHRYALEWLPGQLTFYFDGVPVRRETRFRPLGCGMAVIANLAVWAWMRAPADTLAIDYIRIYRPRQLPAAPFGFAAGPTAGLFAFPRAVAPERSNPPGVQAWALWRAPGGQVHLALRDNFNPACASTLPLPTGAAWQGPWLAGPGATPIAVSIADTAALHWAVLTLQGRALRTGPATPGPWRPPLAGLAPGAYWVRLGLGAAVRYQAAYVLDQPADSRPAAAWLEPPAGAAP</sequence>
<dbReference type="InterPro" id="IPR013320">
    <property type="entry name" value="ConA-like_dom_sf"/>
</dbReference>
<reference evidence="3 4" key="1">
    <citation type="submission" date="2020-05" db="EMBL/GenBank/DDBJ databases">
        <title>Genomic Encyclopedia of Type Strains, Phase IV (KMG-V): Genome sequencing to study the core and pangenomes of soil and plant-associated prokaryotes.</title>
        <authorList>
            <person name="Whitman W."/>
        </authorList>
    </citation>
    <scope>NUCLEOTIDE SEQUENCE [LARGE SCALE GENOMIC DNA]</scope>
    <source>
        <strain evidence="3 4">9A</strain>
    </source>
</reference>
<evidence type="ECO:0000313" key="4">
    <source>
        <dbReference type="Proteomes" id="UP000779507"/>
    </source>
</evidence>
<proteinExistence type="inferred from homology"/>
<dbReference type="EMBL" id="JABSNP010000008">
    <property type="protein sequence ID" value="NRT19238.1"/>
    <property type="molecule type" value="Genomic_DNA"/>
</dbReference>
<keyword evidence="4" id="KW-1185">Reference proteome</keyword>
<dbReference type="SUPFAM" id="SSF49899">
    <property type="entry name" value="Concanavalin A-like lectins/glucanases"/>
    <property type="match status" value="1"/>
</dbReference>
<feature type="domain" description="GH16" evidence="2">
    <location>
        <begin position="18"/>
        <end position="265"/>
    </location>
</feature>
<dbReference type="Pfam" id="PF00722">
    <property type="entry name" value="Glyco_hydro_16"/>
    <property type="match status" value="1"/>
</dbReference>
<gene>
    <name evidence="3" type="ORF">HNP98_002062</name>
</gene>
<evidence type="ECO:0000313" key="3">
    <source>
        <dbReference type="EMBL" id="NRT19238.1"/>
    </source>
</evidence>
<dbReference type="InterPro" id="IPR000757">
    <property type="entry name" value="Beta-glucanase-like"/>
</dbReference>
<protein>
    <recommendedName>
        <fullName evidence="2">GH16 domain-containing protein</fullName>
    </recommendedName>
</protein>
<dbReference type="Proteomes" id="UP000779507">
    <property type="component" value="Unassembled WGS sequence"/>
</dbReference>
<comment type="caution">
    <text evidence="3">The sequence shown here is derived from an EMBL/GenBank/DDBJ whole genome shotgun (WGS) entry which is preliminary data.</text>
</comment>
<name>A0ABX2FQ00_9BACT</name>
<comment type="similarity">
    <text evidence="1">Belongs to the glycosyl hydrolase 16 family.</text>
</comment>
<dbReference type="PROSITE" id="PS51762">
    <property type="entry name" value="GH16_2"/>
    <property type="match status" value="1"/>
</dbReference>